<dbReference type="EMBL" id="LSSL01001442">
    <property type="protein sequence ID" value="OLY82533.1"/>
    <property type="molecule type" value="Genomic_DNA"/>
</dbReference>
<gene>
    <name evidence="1" type="ORF">AYI68_g3346</name>
</gene>
<accession>A0A1R0H062</accession>
<comment type="caution">
    <text evidence="1">The sequence shown here is derived from an EMBL/GenBank/DDBJ whole genome shotgun (WGS) entry which is preliminary data.</text>
</comment>
<proteinExistence type="predicted"/>
<dbReference type="AlphaFoldDB" id="A0A1R0H062"/>
<reference evidence="1 2" key="1">
    <citation type="journal article" date="2016" name="Mol. Biol. Evol.">
        <title>Genome-Wide Survey of Gut Fungi (Harpellales) Reveals the First Horizontally Transferred Ubiquitin Gene from a Mosquito Host.</title>
        <authorList>
            <person name="Wang Y."/>
            <person name="White M.M."/>
            <person name="Kvist S."/>
            <person name="Moncalvo J.M."/>
        </authorList>
    </citation>
    <scope>NUCLEOTIDE SEQUENCE [LARGE SCALE GENOMIC DNA]</scope>
    <source>
        <strain evidence="1 2">ALG-7-W6</strain>
    </source>
</reference>
<sequence length="158" mass="18202">MSQDELDALLSSKKTETQKMWVQHLRRQQQVAVSYKVTISNFFTEQKFSAAAILAPISLTQRIQKKIRERYRGNESHKARFRTLNLGVAAMLKSAWEKQRQPMGLNHSDLRIKNSVQEPSFREIELCEQKNSDIFIVENFGAPPPPSEITLTALQEKT</sequence>
<evidence type="ECO:0000313" key="2">
    <source>
        <dbReference type="Proteomes" id="UP000187455"/>
    </source>
</evidence>
<keyword evidence="2" id="KW-1185">Reference proteome</keyword>
<name>A0A1R0H062_9FUNG</name>
<protein>
    <submittedName>
        <fullName evidence="1">Uncharacterized protein</fullName>
    </submittedName>
</protein>
<organism evidence="1 2">
    <name type="scientific">Smittium mucronatum</name>
    <dbReference type="NCBI Taxonomy" id="133383"/>
    <lineage>
        <taxon>Eukaryota</taxon>
        <taxon>Fungi</taxon>
        <taxon>Fungi incertae sedis</taxon>
        <taxon>Zoopagomycota</taxon>
        <taxon>Kickxellomycotina</taxon>
        <taxon>Harpellomycetes</taxon>
        <taxon>Harpellales</taxon>
        <taxon>Legeriomycetaceae</taxon>
        <taxon>Smittium</taxon>
    </lineage>
</organism>
<evidence type="ECO:0000313" key="1">
    <source>
        <dbReference type="EMBL" id="OLY82533.1"/>
    </source>
</evidence>
<dbReference type="Proteomes" id="UP000187455">
    <property type="component" value="Unassembled WGS sequence"/>
</dbReference>